<protein>
    <recommendedName>
        <fullName evidence="8">Phosphotyrosine protein phosphatase I domain-containing protein</fullName>
    </recommendedName>
</protein>
<sequence length="237" mass="26903">MPRPYCVSHFTASIDSRRPYLTLDYPFSFRISTLDSLRDSDKPSHFLESVKYSFFFFFDRISLQKSKRGIIIIKMSSQRKVSVLFVCLGNICRSPMAEAVFTHLVELNELQDRFETIASAGTAAYHVGEQPDPRTVCVCNKFGVAVNSVAQQVESSHFNTFDYILAMDTSNLRNLREMQPPKCKAQVKLFGEFGDGDIIKDPYYGANDGFTHNFRQCVDYSVGLLKSLGFHTVKSIL</sequence>
<accession>A0A5B0R3D3</accession>
<dbReference type="SUPFAM" id="SSF52788">
    <property type="entry name" value="Phosphotyrosine protein phosphatases I"/>
    <property type="match status" value="1"/>
</dbReference>
<evidence type="ECO:0000256" key="4">
    <source>
        <dbReference type="ARBA" id="ARBA00022801"/>
    </source>
</evidence>
<dbReference type="OrthoDB" id="3388at2759"/>
<keyword evidence="5" id="KW-0904">Protein phosphatase</keyword>
<dbReference type="PANTHER" id="PTHR11717:SF7">
    <property type="entry name" value="LOW MOLECULAR WEIGHT PHOSPHOTYROSINE PROTEIN PHOSPHATASE"/>
    <property type="match status" value="1"/>
</dbReference>
<dbReference type="CDD" id="cd16343">
    <property type="entry name" value="LMWPTP"/>
    <property type="match status" value="1"/>
</dbReference>
<keyword evidence="4" id="KW-0378">Hydrolase</keyword>
<keyword evidence="10" id="KW-1185">Reference proteome</keyword>
<dbReference type="InterPro" id="IPR023485">
    <property type="entry name" value="Ptyr_pPase"/>
</dbReference>
<comment type="similarity">
    <text evidence="2">Belongs to the low molecular weight phosphotyrosine protein phosphatase family.</text>
</comment>
<gene>
    <name evidence="9" type="ORF">PGT21_037093</name>
</gene>
<dbReference type="Proteomes" id="UP000324748">
    <property type="component" value="Unassembled WGS sequence"/>
</dbReference>
<dbReference type="GO" id="GO:0004725">
    <property type="term" value="F:protein tyrosine phosphatase activity"/>
    <property type="evidence" value="ECO:0007669"/>
    <property type="project" value="UniProtKB-EC"/>
</dbReference>
<dbReference type="GO" id="GO:0005737">
    <property type="term" value="C:cytoplasm"/>
    <property type="evidence" value="ECO:0007669"/>
    <property type="project" value="UniProtKB-SubCell"/>
</dbReference>
<comment type="catalytic activity">
    <reaction evidence="6">
        <text>O-phospho-L-tyrosyl-[protein] + H2O = L-tyrosyl-[protein] + phosphate</text>
        <dbReference type="Rhea" id="RHEA:10684"/>
        <dbReference type="Rhea" id="RHEA-COMP:10136"/>
        <dbReference type="Rhea" id="RHEA-COMP:20101"/>
        <dbReference type="ChEBI" id="CHEBI:15377"/>
        <dbReference type="ChEBI" id="CHEBI:43474"/>
        <dbReference type="ChEBI" id="CHEBI:46858"/>
        <dbReference type="ChEBI" id="CHEBI:61978"/>
        <dbReference type="EC" id="3.1.3.48"/>
    </reaction>
</comment>
<evidence type="ECO:0000256" key="3">
    <source>
        <dbReference type="ARBA" id="ARBA00022490"/>
    </source>
</evidence>
<evidence type="ECO:0000256" key="5">
    <source>
        <dbReference type="ARBA" id="ARBA00022912"/>
    </source>
</evidence>
<evidence type="ECO:0000256" key="1">
    <source>
        <dbReference type="ARBA" id="ARBA00004496"/>
    </source>
</evidence>
<comment type="caution">
    <text evidence="9">The sequence shown here is derived from an EMBL/GenBank/DDBJ whole genome shotgun (WGS) entry which is preliminary data.</text>
</comment>
<dbReference type="EMBL" id="VSWC01000001">
    <property type="protein sequence ID" value="KAA1120058.1"/>
    <property type="molecule type" value="Genomic_DNA"/>
</dbReference>
<reference evidence="9 10" key="1">
    <citation type="submission" date="2019-05" db="EMBL/GenBank/DDBJ databases">
        <title>Emergence of the Ug99 lineage of the wheat stem rust pathogen through somatic hybridization.</title>
        <authorList>
            <person name="Li F."/>
            <person name="Upadhyaya N.M."/>
            <person name="Sperschneider J."/>
            <person name="Matny O."/>
            <person name="Nguyen-Phuc H."/>
            <person name="Mago R."/>
            <person name="Raley C."/>
            <person name="Miller M.E."/>
            <person name="Silverstein K.A.T."/>
            <person name="Henningsen E."/>
            <person name="Hirsch C.D."/>
            <person name="Visser B."/>
            <person name="Pretorius Z.A."/>
            <person name="Steffenson B.J."/>
            <person name="Schwessinger B."/>
            <person name="Dodds P.N."/>
            <person name="Figueroa M."/>
        </authorList>
    </citation>
    <scope>NUCLEOTIDE SEQUENCE [LARGE SCALE GENOMIC DNA]</scope>
    <source>
        <strain evidence="9">21-0</strain>
    </source>
</reference>
<dbReference type="FunFam" id="3.40.50.2300:FF:000105">
    <property type="entry name" value="Low molecular weight phosphotyrosine protein"/>
    <property type="match status" value="1"/>
</dbReference>
<dbReference type="PANTHER" id="PTHR11717">
    <property type="entry name" value="LOW MOLECULAR WEIGHT PROTEIN TYROSINE PHOSPHATASE"/>
    <property type="match status" value="1"/>
</dbReference>
<evidence type="ECO:0000256" key="6">
    <source>
        <dbReference type="ARBA" id="ARBA00051722"/>
    </source>
</evidence>
<dbReference type="Pfam" id="PF01451">
    <property type="entry name" value="LMWPc"/>
    <property type="match status" value="1"/>
</dbReference>
<evidence type="ECO:0000313" key="10">
    <source>
        <dbReference type="Proteomes" id="UP000324748"/>
    </source>
</evidence>
<feature type="active site" evidence="7">
    <location>
        <position position="93"/>
    </location>
</feature>
<organism evidence="9 10">
    <name type="scientific">Puccinia graminis f. sp. tritici</name>
    <dbReference type="NCBI Taxonomy" id="56615"/>
    <lineage>
        <taxon>Eukaryota</taxon>
        <taxon>Fungi</taxon>
        <taxon>Dikarya</taxon>
        <taxon>Basidiomycota</taxon>
        <taxon>Pucciniomycotina</taxon>
        <taxon>Pucciniomycetes</taxon>
        <taxon>Pucciniales</taxon>
        <taxon>Pucciniaceae</taxon>
        <taxon>Puccinia</taxon>
    </lineage>
</organism>
<evidence type="ECO:0000256" key="2">
    <source>
        <dbReference type="ARBA" id="ARBA00011063"/>
    </source>
</evidence>
<proteinExistence type="inferred from homology"/>
<evidence type="ECO:0000313" key="9">
    <source>
        <dbReference type="EMBL" id="KAA1120058.1"/>
    </source>
</evidence>
<feature type="active site" description="Nucleophile" evidence="7">
    <location>
        <position position="87"/>
    </location>
</feature>
<dbReference type="InterPro" id="IPR050438">
    <property type="entry name" value="LMW_PTPase"/>
</dbReference>
<name>A0A5B0R3D3_PUCGR</name>
<dbReference type="Gene3D" id="3.40.50.2300">
    <property type="match status" value="1"/>
</dbReference>
<feature type="domain" description="Phosphotyrosine protein phosphatase I" evidence="8">
    <location>
        <begin position="81"/>
        <end position="227"/>
    </location>
</feature>
<evidence type="ECO:0000259" key="8">
    <source>
        <dbReference type="SMART" id="SM00226"/>
    </source>
</evidence>
<dbReference type="InterPro" id="IPR017867">
    <property type="entry name" value="Tyr_phospatase_low_mol_wt"/>
</dbReference>
<comment type="subcellular location">
    <subcellularLocation>
        <location evidence="1">Cytoplasm</location>
    </subcellularLocation>
</comment>
<keyword evidence="3" id="KW-0963">Cytoplasm</keyword>
<feature type="active site" description="Proton donor" evidence="7">
    <location>
        <position position="201"/>
    </location>
</feature>
<dbReference type="PRINTS" id="PR00719">
    <property type="entry name" value="LMWPTPASE"/>
</dbReference>
<dbReference type="AlphaFoldDB" id="A0A5B0R3D3"/>
<evidence type="ECO:0000256" key="7">
    <source>
        <dbReference type="PIRSR" id="PIRSR617867-1"/>
    </source>
</evidence>
<dbReference type="InterPro" id="IPR036196">
    <property type="entry name" value="Ptyr_pPase_sf"/>
</dbReference>
<dbReference type="SMART" id="SM00226">
    <property type="entry name" value="LMWPc"/>
    <property type="match status" value="1"/>
</dbReference>